<dbReference type="SUPFAM" id="SSF54427">
    <property type="entry name" value="NTF2-like"/>
    <property type="match status" value="1"/>
</dbReference>
<dbReference type="Pfam" id="PF10184">
    <property type="entry name" value="DUF2358"/>
    <property type="match status" value="1"/>
</dbReference>
<dbReference type="InterPro" id="IPR018790">
    <property type="entry name" value="DUF2358"/>
</dbReference>
<dbReference type="STRING" id="3088.A0A383VJM1"/>
<evidence type="ECO:0008006" key="5">
    <source>
        <dbReference type="Google" id="ProtNLM"/>
    </source>
</evidence>
<evidence type="ECO:0000256" key="1">
    <source>
        <dbReference type="ARBA" id="ARBA00009817"/>
    </source>
</evidence>
<dbReference type="Gene3D" id="3.10.450.50">
    <property type="match status" value="1"/>
</dbReference>
<feature type="region of interest" description="Disordered" evidence="2">
    <location>
        <begin position="39"/>
        <end position="59"/>
    </location>
</feature>
<name>A0A383VJM1_TETOB</name>
<dbReference type="SUPFAM" id="SSF55136">
    <property type="entry name" value="Probable bacterial effector-binding domain"/>
    <property type="match status" value="1"/>
</dbReference>
<organism evidence="3 4">
    <name type="scientific">Tetradesmus obliquus</name>
    <name type="common">Green alga</name>
    <name type="synonym">Acutodesmus obliquus</name>
    <dbReference type="NCBI Taxonomy" id="3088"/>
    <lineage>
        <taxon>Eukaryota</taxon>
        <taxon>Viridiplantae</taxon>
        <taxon>Chlorophyta</taxon>
        <taxon>core chlorophytes</taxon>
        <taxon>Chlorophyceae</taxon>
        <taxon>CS clade</taxon>
        <taxon>Sphaeropleales</taxon>
        <taxon>Scenedesmaceae</taxon>
        <taxon>Tetradesmus</taxon>
    </lineage>
</organism>
<protein>
    <recommendedName>
        <fullName evidence="5">SOUL heme-binding protein</fullName>
    </recommendedName>
</protein>
<dbReference type="InterPro" id="IPR032710">
    <property type="entry name" value="NTF2-like_dom_sf"/>
</dbReference>
<dbReference type="PANTHER" id="PTHR11220:SF50">
    <property type="entry name" value="SOUL HEME-BINDING FAMILY PROTEIN"/>
    <property type="match status" value="1"/>
</dbReference>
<dbReference type="Proteomes" id="UP000256970">
    <property type="component" value="Unassembled WGS sequence"/>
</dbReference>
<dbReference type="FunFam" id="3.20.80.10:FF:000008">
    <property type="entry name" value="SOUL heme-binding protein"/>
    <property type="match status" value="1"/>
</dbReference>
<feature type="region of interest" description="Disordered" evidence="2">
    <location>
        <begin position="1"/>
        <end position="26"/>
    </location>
</feature>
<dbReference type="Gene3D" id="3.20.80.10">
    <property type="entry name" value="Regulatory factor, effector binding domain"/>
    <property type="match status" value="1"/>
</dbReference>
<dbReference type="InterPro" id="IPR011256">
    <property type="entry name" value="Reg_factor_effector_dom_sf"/>
</dbReference>
<dbReference type="Pfam" id="PF04832">
    <property type="entry name" value="SOUL"/>
    <property type="match status" value="1"/>
</dbReference>
<dbReference type="InterPro" id="IPR006917">
    <property type="entry name" value="SOUL_heme-bd"/>
</dbReference>
<comment type="similarity">
    <text evidence="1">Belongs to the HEBP family.</text>
</comment>
<dbReference type="EMBL" id="FNXT01000417">
    <property type="protein sequence ID" value="SZX64576.1"/>
    <property type="molecule type" value="Genomic_DNA"/>
</dbReference>
<sequence length="387" mass="43045">MLGRRLHSPAGYTSLAGQHAQRPRSRRLNVSVRAANAARPPQVQILENSSRNTHEPPPTTQAAAEFLRQELKTIFRTGEITASRYARGIVFEDPITRISDINAYQLMIRAIKTLFNVAFDLHDVTITKPDEVTTTWTMSLKAWELPWQPTLLFSGRSFYKVDSGGTIISHRDVWDAVDNNAFLSPEAVAEVLRQLLQLQITPGLETPAYTVLKAARDYELRRYQPYIVAETAMPSGSTPAGGAGFNDLAGYIFGGNSNQQSMEMTTPVFTRSPAQAGAAGDSSGSGEVTMQFVLEKKFADVDELPQPNSRKVRRKQLPGSFCAAARFSGFAFDWEVKDAERKLRAALAKDGLQAKPGYSLARYNEPWVPPPLRRNEVLLELVDFEWP</sequence>
<proteinExistence type="inferred from homology"/>
<evidence type="ECO:0000256" key="2">
    <source>
        <dbReference type="SAM" id="MobiDB-lite"/>
    </source>
</evidence>
<evidence type="ECO:0000313" key="4">
    <source>
        <dbReference type="Proteomes" id="UP000256970"/>
    </source>
</evidence>
<dbReference type="PANTHER" id="PTHR11220">
    <property type="entry name" value="HEME-BINDING PROTEIN-RELATED"/>
    <property type="match status" value="1"/>
</dbReference>
<reference evidence="3 4" key="1">
    <citation type="submission" date="2016-10" db="EMBL/GenBank/DDBJ databases">
        <authorList>
            <person name="Cai Z."/>
        </authorList>
    </citation>
    <scope>NUCLEOTIDE SEQUENCE [LARGE SCALE GENOMIC DNA]</scope>
</reference>
<dbReference type="AlphaFoldDB" id="A0A383VJM1"/>
<accession>A0A383VJM1</accession>
<gene>
    <name evidence="3" type="ORF">BQ4739_LOCUS5081</name>
</gene>
<evidence type="ECO:0000313" key="3">
    <source>
        <dbReference type="EMBL" id="SZX64576.1"/>
    </source>
</evidence>
<keyword evidence="4" id="KW-1185">Reference proteome</keyword>